<feature type="compositionally biased region" description="Pro residues" evidence="3">
    <location>
        <begin position="25"/>
        <end position="35"/>
    </location>
</feature>
<dbReference type="Pfam" id="PF00685">
    <property type="entry name" value="Sulfotransfer_1"/>
    <property type="match status" value="1"/>
</dbReference>
<evidence type="ECO:0000313" key="6">
    <source>
        <dbReference type="Proteomes" id="UP000185192"/>
    </source>
</evidence>
<evidence type="ECO:0000256" key="2">
    <source>
        <dbReference type="ARBA" id="ARBA00022679"/>
    </source>
</evidence>
<keyword evidence="2 5" id="KW-0808">Transferase</keyword>
<feature type="compositionally biased region" description="Basic and acidic residues" evidence="3">
    <location>
        <begin position="251"/>
        <end position="260"/>
    </location>
</feature>
<proteinExistence type="inferred from homology"/>
<feature type="region of interest" description="Disordered" evidence="3">
    <location>
        <begin position="239"/>
        <end position="265"/>
    </location>
</feature>
<dbReference type="EMBL" id="FSQW01000002">
    <property type="protein sequence ID" value="SIO13223.1"/>
    <property type="molecule type" value="Genomic_DNA"/>
</dbReference>
<dbReference type="PANTHER" id="PTHR11783">
    <property type="entry name" value="SULFOTRANSFERASE SULT"/>
    <property type="match status" value="1"/>
</dbReference>
<feature type="compositionally biased region" description="Basic and acidic residues" evidence="3">
    <location>
        <begin position="1"/>
        <end position="12"/>
    </location>
</feature>
<keyword evidence="6" id="KW-1185">Reference proteome</keyword>
<evidence type="ECO:0000256" key="3">
    <source>
        <dbReference type="SAM" id="MobiDB-lite"/>
    </source>
</evidence>
<dbReference type="Proteomes" id="UP000185192">
    <property type="component" value="Unassembled WGS sequence"/>
</dbReference>
<dbReference type="SUPFAM" id="SSF52540">
    <property type="entry name" value="P-loop containing nucleoside triphosphate hydrolases"/>
    <property type="match status" value="1"/>
</dbReference>
<feature type="region of interest" description="Disordered" evidence="3">
    <location>
        <begin position="1"/>
        <end position="39"/>
    </location>
</feature>
<comment type="similarity">
    <text evidence="1">Belongs to the sulfotransferase 1 family.</text>
</comment>
<evidence type="ECO:0000313" key="5">
    <source>
        <dbReference type="EMBL" id="SIO13223.1"/>
    </source>
</evidence>
<accession>A0A1N6H0A1</accession>
<dbReference type="Gene3D" id="3.40.50.300">
    <property type="entry name" value="P-loop containing nucleotide triphosphate hydrolases"/>
    <property type="match status" value="1"/>
</dbReference>
<reference evidence="6" key="1">
    <citation type="submission" date="2016-11" db="EMBL/GenBank/DDBJ databases">
        <authorList>
            <person name="Varghese N."/>
            <person name="Submissions S."/>
        </authorList>
    </citation>
    <scope>NUCLEOTIDE SEQUENCE [LARGE SCALE GENOMIC DNA]</scope>
    <source>
        <strain evidence="6">DSM 22363</strain>
    </source>
</reference>
<dbReference type="STRING" id="1123272.SAMN02745824_3076"/>
<evidence type="ECO:0000259" key="4">
    <source>
        <dbReference type="Pfam" id="PF00685"/>
    </source>
</evidence>
<feature type="domain" description="Sulfotransferase" evidence="4">
    <location>
        <begin position="39"/>
        <end position="224"/>
    </location>
</feature>
<dbReference type="InterPro" id="IPR027417">
    <property type="entry name" value="P-loop_NTPase"/>
</dbReference>
<organism evidence="5 6">
    <name type="scientific">Parasphingorhabdus marina DSM 22363</name>
    <dbReference type="NCBI Taxonomy" id="1123272"/>
    <lineage>
        <taxon>Bacteria</taxon>
        <taxon>Pseudomonadati</taxon>
        <taxon>Pseudomonadota</taxon>
        <taxon>Alphaproteobacteria</taxon>
        <taxon>Sphingomonadales</taxon>
        <taxon>Sphingomonadaceae</taxon>
        <taxon>Parasphingorhabdus</taxon>
    </lineage>
</organism>
<evidence type="ECO:0000256" key="1">
    <source>
        <dbReference type="ARBA" id="ARBA00005771"/>
    </source>
</evidence>
<dbReference type="InterPro" id="IPR000863">
    <property type="entry name" value="Sulfotransferase_dom"/>
</dbReference>
<protein>
    <submittedName>
        <fullName evidence="5">Sulfotransferase domain-containing protein</fullName>
    </submittedName>
</protein>
<gene>
    <name evidence="5" type="ORF">SAMN02745824_3076</name>
</gene>
<dbReference type="AlphaFoldDB" id="A0A1N6H0A1"/>
<dbReference type="GO" id="GO:0008146">
    <property type="term" value="F:sulfotransferase activity"/>
    <property type="evidence" value="ECO:0007669"/>
    <property type="project" value="InterPro"/>
</dbReference>
<name>A0A1N6H0A1_9SPHN</name>
<sequence>MKTDKGRARSLEELGPLMARIFTPPEDPALKPPRPQSGDVMISPYGKSGTTMMQQMFHQLRTGGDMDFDDISRVVPWIETAPVLGLDINADQRAKPRGFKSHLHYGAAPSGMRYVIPLRAAGPVFLSAFHFFEGWFLEPGSVSLEEFYGFWSRLRGPVDADYWDHLLSWWDRRDEPDTLLLSYDHVVAEKRLVIRKFSSFCGISCDDALLDLVEERTSRSWMLAHKDRFDDAMMRKVSEERGGLPPGSDSAKIRSSDAPRRSLPPEIASRLDAEWRKRITPVTGHADFAALEADLVRSLTRET</sequence>
<dbReference type="RefSeq" id="WP_239447451.1">
    <property type="nucleotide sequence ID" value="NZ_FSQW01000002.1"/>
</dbReference>